<protein>
    <submittedName>
        <fullName evidence="2">Uncharacterized protein</fullName>
    </submittedName>
</protein>
<comment type="caution">
    <text evidence="2">The sequence shown here is derived from an EMBL/GenBank/DDBJ whole genome shotgun (WGS) entry which is preliminary data.</text>
</comment>
<gene>
    <name evidence="2" type="ORF">LSCM1_04682</name>
</gene>
<name>A0A836KM44_9TRYP</name>
<proteinExistence type="predicted"/>
<accession>A0A836KM44</accession>
<evidence type="ECO:0000256" key="1">
    <source>
        <dbReference type="SAM" id="MobiDB-lite"/>
    </source>
</evidence>
<feature type="region of interest" description="Disordered" evidence="1">
    <location>
        <begin position="158"/>
        <end position="180"/>
    </location>
</feature>
<feature type="compositionally biased region" description="Pro residues" evidence="1">
    <location>
        <begin position="158"/>
        <end position="168"/>
    </location>
</feature>
<feature type="region of interest" description="Disordered" evidence="1">
    <location>
        <begin position="597"/>
        <end position="630"/>
    </location>
</feature>
<organism evidence="2 3">
    <name type="scientific">Leishmania martiniquensis</name>
    <dbReference type="NCBI Taxonomy" id="1580590"/>
    <lineage>
        <taxon>Eukaryota</taxon>
        <taxon>Discoba</taxon>
        <taxon>Euglenozoa</taxon>
        <taxon>Kinetoplastea</taxon>
        <taxon>Metakinetoplastina</taxon>
        <taxon>Trypanosomatida</taxon>
        <taxon>Trypanosomatidae</taxon>
        <taxon>Leishmaniinae</taxon>
        <taxon>Leishmania</taxon>
    </lineage>
</organism>
<dbReference type="AlphaFoldDB" id="A0A836KM44"/>
<sequence>MRGDGSGEGQPLAAEHVEVAAIADAADLGCPEVSRSPSESTQAFSLPTQQPMPLPVPSTPLFASWRTPSDAPPIASTRPPRWLRTSLLGACGRSAVTFAPSTRFDECRQSANLAVRRSGGGSYLPLPGPLLELPLSSRVSSAGRLTASALRAIAPPQPYLLPSSPPIPSLQRPTSSTQMDGVRDVAVDDFSDTSSSADSTCSTNSSSLTLLDSYTSAVRPRPPPSLALDCTLPRVTLRAASEHMRPFTALSLADRLDISAVAAGSAATDATASSPTDTGNATFTLLEPEVKRMTTTTHGFAVTAGFFSEWRHADSAATERVGGAVAGCRDRIRTTRPKDEPYMATVRVTSLLLESLSLPSTPEVSPSTGLPRLPPSPPISPKRVNPRAGLLVPDTPGKQLHEPLLDDAFLSGNAEMVVSAAAEGATPRQFNSSSIAILARSQGGGEGLHEATRTMASCSSTAGAMASTPGIRVAPYLYDRGGADIDAHEARTTASLHASFLTTAADRSSDVGGGCKDALGSTCISASPGKINKDSAAVGVPSPPCAPHHCPKPRSPSYQELCSITSAAAADAPWPPSPRPHLFQHSLESSTTLAKGRLASEADRFSSASDELPPERGEVTPERPSQQTFLSDAVRQESLLKRCENRVATSAAIVSCITHAMTNAGDCVVGGGDGTAVSPFLAKQRIHSDSSDIGAESPHIETPPKGPATAVAPLLPTSPAPSRSPLAVPCWPSFRLSGEEDSGRFPRRPQQQPATQLTTLFDAFTTATTSRPYLSPLSPVTPQLPCLGAPLPLAPQSPSASMLPAKLSFSSAPLLDASPMFCKSPHASTTTAAAAARQCFSENKGPRSPSPTIRGGLELLSRLPPLKPGALPGASTLSPPEGADMTAEQLQPAEFCSLRGCKLLPAPSVPGRVGNLRPSAAGCPAPARHDR</sequence>
<evidence type="ECO:0000313" key="3">
    <source>
        <dbReference type="Proteomes" id="UP000673552"/>
    </source>
</evidence>
<feature type="region of interest" description="Disordered" evidence="1">
    <location>
        <begin position="908"/>
        <end position="931"/>
    </location>
</feature>
<dbReference type="OrthoDB" id="267481at2759"/>
<dbReference type="Proteomes" id="UP000673552">
    <property type="component" value="Chromosome 21"/>
</dbReference>
<feature type="compositionally biased region" description="Polar residues" evidence="1">
    <location>
        <begin position="35"/>
        <end position="49"/>
    </location>
</feature>
<feature type="compositionally biased region" description="Low complexity" evidence="1">
    <location>
        <begin position="358"/>
        <end position="371"/>
    </location>
</feature>
<dbReference type="RefSeq" id="XP_067178976.1">
    <property type="nucleotide sequence ID" value="XM_067322179.1"/>
</dbReference>
<reference evidence="2 3" key="1">
    <citation type="submission" date="2021-03" db="EMBL/GenBank/DDBJ databases">
        <title>Leishmania (Mundinia) martiniquensis Genome sequencing and assembly.</title>
        <authorList>
            <person name="Almutairi H."/>
            <person name="Gatherer D."/>
        </authorList>
    </citation>
    <scope>NUCLEOTIDE SEQUENCE [LARGE SCALE GENOMIC DNA]</scope>
    <source>
        <strain evidence="2">LSCM1</strain>
    </source>
</reference>
<evidence type="ECO:0000313" key="2">
    <source>
        <dbReference type="EMBL" id="KAG5479421.1"/>
    </source>
</evidence>
<dbReference type="EMBL" id="JAFEUZ010000021">
    <property type="protein sequence ID" value="KAG5479421.1"/>
    <property type="molecule type" value="Genomic_DNA"/>
</dbReference>
<feature type="region of interest" description="Disordered" evidence="1">
    <location>
        <begin position="30"/>
        <end position="53"/>
    </location>
</feature>
<keyword evidence="3" id="KW-1185">Reference proteome</keyword>
<dbReference type="KEGG" id="lmat:92514691"/>
<feature type="region of interest" description="Disordered" evidence="1">
    <location>
        <begin position="358"/>
        <end position="397"/>
    </location>
</feature>
<dbReference type="GeneID" id="92514691"/>